<dbReference type="CDD" id="cd04301">
    <property type="entry name" value="NAT_SF"/>
    <property type="match status" value="1"/>
</dbReference>
<dbReference type="Proteomes" id="UP001499984">
    <property type="component" value="Unassembled WGS sequence"/>
</dbReference>
<accession>A0ABP7V9L2</accession>
<dbReference type="Pfam" id="PF00583">
    <property type="entry name" value="Acetyltransf_1"/>
    <property type="match status" value="1"/>
</dbReference>
<dbReference type="PROSITE" id="PS51186">
    <property type="entry name" value="GNAT"/>
    <property type="match status" value="1"/>
</dbReference>
<dbReference type="SUPFAM" id="SSF55729">
    <property type="entry name" value="Acyl-CoA N-acyltransferases (Nat)"/>
    <property type="match status" value="1"/>
</dbReference>
<sequence>MEAGGPRLLSAVMDSMWEIRRVRFDHSDAVQLSALAQAEYMRRYGYDDMTPLHPAHFDPPDGLFLVAYRDDEPVACGGWRAQEEDEEGYADGDAEVKRMYVVPQARGQGLARRILRALEDSARTAGRIRMVLETGTPLPEAMALYTSSGYERTANFGPYRGYSDSRCFAKPLRESMSTTG</sequence>
<dbReference type="PANTHER" id="PTHR43877:SF2">
    <property type="entry name" value="AMINOALKYLPHOSPHONATE N-ACETYLTRANSFERASE-RELATED"/>
    <property type="match status" value="1"/>
</dbReference>
<keyword evidence="2" id="KW-0012">Acyltransferase</keyword>
<comment type="caution">
    <text evidence="4">The sequence shown here is derived from an EMBL/GenBank/DDBJ whole genome shotgun (WGS) entry which is preliminary data.</text>
</comment>
<evidence type="ECO:0000256" key="2">
    <source>
        <dbReference type="ARBA" id="ARBA00023315"/>
    </source>
</evidence>
<keyword evidence="1" id="KW-0808">Transferase</keyword>
<gene>
    <name evidence="4" type="ORF">GCM10022233_39980</name>
</gene>
<dbReference type="InterPro" id="IPR050832">
    <property type="entry name" value="Bact_Acetyltransf"/>
</dbReference>
<protein>
    <submittedName>
        <fullName evidence="4">GNAT family N-acetyltransferase</fullName>
    </submittedName>
</protein>
<feature type="domain" description="N-acetyltransferase" evidence="3">
    <location>
        <begin position="19"/>
        <end position="173"/>
    </location>
</feature>
<reference evidence="5" key="1">
    <citation type="journal article" date="2019" name="Int. J. Syst. Evol. Microbiol.">
        <title>The Global Catalogue of Microorganisms (GCM) 10K type strain sequencing project: providing services to taxonomists for standard genome sequencing and annotation.</title>
        <authorList>
            <consortium name="The Broad Institute Genomics Platform"/>
            <consortium name="The Broad Institute Genome Sequencing Center for Infectious Disease"/>
            <person name="Wu L."/>
            <person name="Ma J."/>
        </authorList>
    </citation>
    <scope>NUCLEOTIDE SEQUENCE [LARGE SCALE GENOMIC DNA]</scope>
    <source>
        <strain evidence="5">JCM 16925</strain>
    </source>
</reference>
<dbReference type="InterPro" id="IPR016181">
    <property type="entry name" value="Acyl_CoA_acyltransferase"/>
</dbReference>
<keyword evidence="5" id="KW-1185">Reference proteome</keyword>
<proteinExistence type="predicted"/>
<dbReference type="Gene3D" id="3.40.630.30">
    <property type="match status" value="1"/>
</dbReference>
<evidence type="ECO:0000259" key="3">
    <source>
        <dbReference type="PROSITE" id="PS51186"/>
    </source>
</evidence>
<evidence type="ECO:0000313" key="5">
    <source>
        <dbReference type="Proteomes" id="UP001499984"/>
    </source>
</evidence>
<organism evidence="4 5">
    <name type="scientific">Streptomyces shaanxiensis</name>
    <dbReference type="NCBI Taxonomy" id="653357"/>
    <lineage>
        <taxon>Bacteria</taxon>
        <taxon>Bacillati</taxon>
        <taxon>Actinomycetota</taxon>
        <taxon>Actinomycetes</taxon>
        <taxon>Kitasatosporales</taxon>
        <taxon>Streptomycetaceae</taxon>
        <taxon>Streptomyces</taxon>
    </lineage>
</organism>
<dbReference type="EMBL" id="BAAAZY010000011">
    <property type="protein sequence ID" value="GAA4062231.1"/>
    <property type="molecule type" value="Genomic_DNA"/>
</dbReference>
<name>A0ABP7V9L2_9ACTN</name>
<evidence type="ECO:0000256" key="1">
    <source>
        <dbReference type="ARBA" id="ARBA00022679"/>
    </source>
</evidence>
<dbReference type="InterPro" id="IPR000182">
    <property type="entry name" value="GNAT_dom"/>
</dbReference>
<dbReference type="PANTHER" id="PTHR43877">
    <property type="entry name" value="AMINOALKYLPHOSPHONATE N-ACETYLTRANSFERASE-RELATED-RELATED"/>
    <property type="match status" value="1"/>
</dbReference>
<evidence type="ECO:0000313" key="4">
    <source>
        <dbReference type="EMBL" id="GAA4062231.1"/>
    </source>
</evidence>